<evidence type="ECO:0000256" key="1">
    <source>
        <dbReference type="ARBA" id="ARBA00004651"/>
    </source>
</evidence>
<dbReference type="SUPFAM" id="SSF161098">
    <property type="entry name" value="MetI-like"/>
    <property type="match status" value="1"/>
</dbReference>
<dbReference type="AlphaFoldDB" id="A0A0B2AAJ3"/>
<feature type="transmembrane region" description="Helical" evidence="7">
    <location>
        <begin position="38"/>
        <end position="63"/>
    </location>
</feature>
<comment type="subcellular location">
    <subcellularLocation>
        <location evidence="1 7">Cell membrane</location>
        <topology evidence="1 7">Multi-pass membrane protein</topology>
    </subcellularLocation>
</comment>
<dbReference type="PANTHER" id="PTHR43005">
    <property type="entry name" value="BLR7065 PROTEIN"/>
    <property type="match status" value="1"/>
</dbReference>
<dbReference type="SUPFAM" id="SSF160964">
    <property type="entry name" value="MalF N-terminal region-like"/>
    <property type="match status" value="1"/>
</dbReference>
<feature type="transmembrane region" description="Helical" evidence="7">
    <location>
        <begin position="296"/>
        <end position="318"/>
    </location>
</feature>
<dbReference type="CDD" id="cd06261">
    <property type="entry name" value="TM_PBP2"/>
    <property type="match status" value="1"/>
</dbReference>
<evidence type="ECO:0000259" key="9">
    <source>
        <dbReference type="PROSITE" id="PS50928"/>
    </source>
</evidence>
<dbReference type="PANTHER" id="PTHR43005:SF1">
    <property type="entry name" value="SPERMIDINE_PUTRESCINE TRANSPORT SYSTEM PERMEASE PROTEIN"/>
    <property type="match status" value="1"/>
</dbReference>
<evidence type="ECO:0000256" key="7">
    <source>
        <dbReference type="RuleBase" id="RU363032"/>
    </source>
</evidence>
<dbReference type="InterPro" id="IPR035906">
    <property type="entry name" value="MetI-like_sf"/>
</dbReference>
<name>A0A0B2AAJ3_9MICO</name>
<gene>
    <name evidence="10" type="ORF">LK09_06495</name>
</gene>
<dbReference type="GO" id="GO:0005886">
    <property type="term" value="C:plasma membrane"/>
    <property type="evidence" value="ECO:0007669"/>
    <property type="project" value="UniProtKB-SubCell"/>
</dbReference>
<dbReference type="GO" id="GO:0055085">
    <property type="term" value="P:transmembrane transport"/>
    <property type="evidence" value="ECO:0007669"/>
    <property type="project" value="InterPro"/>
</dbReference>
<evidence type="ECO:0000256" key="5">
    <source>
        <dbReference type="ARBA" id="ARBA00022989"/>
    </source>
</evidence>
<keyword evidence="4 7" id="KW-0812">Transmembrane</keyword>
<sequence>MSTSPASLIAGEGTAAAAPSGGRRPRARRRYSTQSRSAPFWMLSPAGIVIAALIIVPIIFLVVTSFTDYNQRTLFTGEVNAVGFQQYITIFDDPQFWWSTLLTIFFTIALVGGSIVIGVAVSDLMTRLGRAMRYIVTVVLIFAWAMPNVASAQVWNWLFQPTYGVVNWLLTQLHVFGDLTQLSWTSTTWLALLNIWMLVVWQAVPFIAITTYAAQTQIDTSMIEAARIDGASERRIYFSIVLNYLKPTILLVTVLSIIWDFNLFNQIWLISQGGPNNSTATLGIWAYLKAFNTFKIGTGAAITVITVIMLLVLSSVYIRNLLRSGEEDL</sequence>
<feature type="transmembrane region" description="Helical" evidence="7">
    <location>
        <begin position="96"/>
        <end position="122"/>
    </location>
</feature>
<keyword evidence="5 7" id="KW-1133">Transmembrane helix</keyword>
<dbReference type="Pfam" id="PF00528">
    <property type="entry name" value="BPD_transp_1"/>
    <property type="match status" value="1"/>
</dbReference>
<dbReference type="InterPro" id="IPR000515">
    <property type="entry name" value="MetI-like"/>
</dbReference>
<feature type="domain" description="ABC transmembrane type-1" evidence="9">
    <location>
        <begin position="100"/>
        <end position="317"/>
    </location>
</feature>
<keyword evidence="3" id="KW-1003">Cell membrane</keyword>
<evidence type="ECO:0000256" key="3">
    <source>
        <dbReference type="ARBA" id="ARBA00022475"/>
    </source>
</evidence>
<keyword evidence="11" id="KW-1185">Reference proteome</keyword>
<feature type="transmembrane region" description="Helical" evidence="7">
    <location>
        <begin position="134"/>
        <end position="155"/>
    </location>
</feature>
<dbReference type="PROSITE" id="PS50928">
    <property type="entry name" value="ABC_TM1"/>
    <property type="match status" value="1"/>
</dbReference>
<evidence type="ECO:0000256" key="2">
    <source>
        <dbReference type="ARBA" id="ARBA00022448"/>
    </source>
</evidence>
<evidence type="ECO:0000256" key="4">
    <source>
        <dbReference type="ARBA" id="ARBA00022692"/>
    </source>
</evidence>
<accession>A0A0B2AAJ3</accession>
<reference evidence="10 11" key="1">
    <citation type="submission" date="2014-11" db="EMBL/GenBank/DDBJ databases">
        <title>Genome sequence of Microbacterium mangrovi MUSC 115(T).</title>
        <authorList>
            <person name="Lee L.-H."/>
        </authorList>
    </citation>
    <scope>NUCLEOTIDE SEQUENCE [LARGE SCALE GENOMIC DNA]</scope>
    <source>
        <strain evidence="10 11">MUSC 115</strain>
    </source>
</reference>
<evidence type="ECO:0000313" key="11">
    <source>
        <dbReference type="Proteomes" id="UP000031030"/>
    </source>
</evidence>
<comment type="similarity">
    <text evidence="7">Belongs to the binding-protein-dependent transport system permease family.</text>
</comment>
<protein>
    <submittedName>
        <fullName evidence="10">ABC transporter permease</fullName>
    </submittedName>
</protein>
<feature type="transmembrane region" description="Helical" evidence="7">
    <location>
        <begin position="236"/>
        <end position="259"/>
    </location>
</feature>
<dbReference type="Proteomes" id="UP000031030">
    <property type="component" value="Unassembled WGS sequence"/>
</dbReference>
<evidence type="ECO:0000313" key="10">
    <source>
        <dbReference type="EMBL" id="KHK98602.1"/>
    </source>
</evidence>
<dbReference type="RefSeq" id="WP_039397270.1">
    <property type="nucleotide sequence ID" value="NZ_JTDK01000006.1"/>
</dbReference>
<proteinExistence type="inferred from homology"/>
<feature type="region of interest" description="Disordered" evidence="8">
    <location>
        <begin position="1"/>
        <end position="26"/>
    </location>
</feature>
<keyword evidence="2 7" id="KW-0813">Transport</keyword>
<feature type="transmembrane region" description="Helical" evidence="7">
    <location>
        <begin position="189"/>
        <end position="215"/>
    </location>
</feature>
<dbReference type="Gene3D" id="1.10.3720.10">
    <property type="entry name" value="MetI-like"/>
    <property type="match status" value="1"/>
</dbReference>
<evidence type="ECO:0000256" key="6">
    <source>
        <dbReference type="ARBA" id="ARBA00023136"/>
    </source>
</evidence>
<keyword evidence="6 7" id="KW-0472">Membrane</keyword>
<evidence type="ECO:0000256" key="8">
    <source>
        <dbReference type="SAM" id="MobiDB-lite"/>
    </source>
</evidence>
<dbReference type="STRING" id="1348253.LK09_06495"/>
<comment type="caution">
    <text evidence="10">The sequence shown here is derived from an EMBL/GenBank/DDBJ whole genome shotgun (WGS) entry which is preliminary data.</text>
</comment>
<dbReference type="EMBL" id="JTDK01000006">
    <property type="protein sequence ID" value="KHK98602.1"/>
    <property type="molecule type" value="Genomic_DNA"/>
</dbReference>
<dbReference type="OrthoDB" id="9804439at2"/>
<organism evidence="10 11">
    <name type="scientific">Microbacterium mangrovi</name>
    <dbReference type="NCBI Taxonomy" id="1348253"/>
    <lineage>
        <taxon>Bacteria</taxon>
        <taxon>Bacillati</taxon>
        <taxon>Actinomycetota</taxon>
        <taxon>Actinomycetes</taxon>
        <taxon>Micrococcales</taxon>
        <taxon>Microbacteriaceae</taxon>
        <taxon>Microbacterium</taxon>
    </lineage>
</organism>